<accession>C3LQ85</accession>
<sequence length="36" mass="4377">MPNWREKEDVYSQKRSMVYVCQEHDKVSETVQLAFD</sequence>
<dbReference type="HOGENOM" id="CLU_3359122_0_0_6"/>
<evidence type="ECO:0000313" key="1">
    <source>
        <dbReference type="EMBL" id="ACP06537.1"/>
    </source>
</evidence>
<proteinExistence type="predicted"/>
<dbReference type="EMBL" id="CP001233">
    <property type="protein sequence ID" value="ACP06537.1"/>
    <property type="molecule type" value="Genomic_DNA"/>
</dbReference>
<organism evidence="1 2">
    <name type="scientific">Vibrio cholerae serotype O1 (strain M66-2)</name>
    <dbReference type="NCBI Taxonomy" id="579112"/>
    <lineage>
        <taxon>Bacteria</taxon>
        <taxon>Pseudomonadati</taxon>
        <taxon>Pseudomonadota</taxon>
        <taxon>Gammaproteobacteria</taxon>
        <taxon>Vibrionales</taxon>
        <taxon>Vibrionaceae</taxon>
        <taxon>Vibrio</taxon>
    </lineage>
</organism>
<dbReference type="KEGG" id="vcm:VCM66_2236"/>
<dbReference type="AlphaFoldDB" id="C3LQ85"/>
<reference evidence="1 2" key="1">
    <citation type="journal article" date="2008" name="PLoS ONE">
        <title>A recalibrated molecular clock and independent origins for the cholera pandemic clones.</title>
        <authorList>
            <person name="Feng L."/>
            <person name="Reeves P.R."/>
            <person name="Lan R."/>
            <person name="Ren Y."/>
            <person name="Gao C."/>
            <person name="Zhou Z."/>
            <person name="Ren Y."/>
            <person name="Cheng J."/>
            <person name="Wang W."/>
            <person name="Wang J."/>
            <person name="Qian W."/>
            <person name="Li D."/>
            <person name="Wang L."/>
        </authorList>
    </citation>
    <scope>NUCLEOTIDE SEQUENCE [LARGE SCALE GENOMIC DNA]</scope>
    <source>
        <strain evidence="1 2">M66-2</strain>
    </source>
</reference>
<name>C3LQ85_VIBCM</name>
<protein>
    <submittedName>
        <fullName evidence="1">Uncharacterized protein</fullName>
    </submittedName>
</protein>
<dbReference type="Proteomes" id="UP000001217">
    <property type="component" value="Chromosome I"/>
</dbReference>
<gene>
    <name evidence="1" type="ordered locus">VCM66_2236</name>
</gene>
<evidence type="ECO:0000313" key="2">
    <source>
        <dbReference type="Proteomes" id="UP000001217"/>
    </source>
</evidence>